<proteinExistence type="predicted"/>
<dbReference type="AlphaFoldDB" id="A0A235BQM6"/>
<name>A0A235BQM6_UNCW3</name>
<dbReference type="InterPro" id="IPR012337">
    <property type="entry name" value="RNaseH-like_sf"/>
</dbReference>
<dbReference type="PANTHER" id="PTHR30231">
    <property type="entry name" value="DNA POLYMERASE III SUBUNIT EPSILON"/>
    <property type="match status" value="1"/>
</dbReference>
<sequence length="214" mass="24037">MIPSHRECSRRCEISDRYSVIDMYTVAVDKVIFSGVDLETTGLYPYLGDRICEIGIVKFTLSSVLAEFSTLVNPGLPLPRAARYINGITDEMVADAPSIAEVEDEFLAFIRNTVLVFHNAPFDLSFLINELNSPIDNLVLDTLTIARRKFSFKSNTLEYLARRLGVKSLPTHRAMDDTRTVSEIMRKFINTLKPRTLGDILVMQGGSVQLTIDN</sequence>
<dbReference type="EMBL" id="NOZQ01000169">
    <property type="protein sequence ID" value="OYD14638.1"/>
    <property type="molecule type" value="Genomic_DNA"/>
</dbReference>
<gene>
    <name evidence="2" type="ORF">CH333_07580</name>
</gene>
<dbReference type="InterPro" id="IPR036397">
    <property type="entry name" value="RNaseH_sf"/>
</dbReference>
<reference evidence="2 3" key="1">
    <citation type="submission" date="2017-07" db="EMBL/GenBank/DDBJ databases">
        <title>Recovery of genomes from metagenomes via a dereplication, aggregation, and scoring strategy.</title>
        <authorList>
            <person name="Sieber C.M."/>
            <person name="Probst A.J."/>
            <person name="Sharrar A."/>
            <person name="Thomas B.C."/>
            <person name="Hess M."/>
            <person name="Tringe S.G."/>
            <person name="Banfield J.F."/>
        </authorList>
    </citation>
    <scope>NUCLEOTIDE SEQUENCE [LARGE SCALE GENOMIC DNA]</scope>
    <source>
        <strain evidence="2">JGI_Cruoil_03_44_89</strain>
    </source>
</reference>
<feature type="domain" description="Exonuclease" evidence="1">
    <location>
        <begin position="32"/>
        <end position="194"/>
    </location>
</feature>
<dbReference type="SMART" id="SM00479">
    <property type="entry name" value="EXOIII"/>
    <property type="match status" value="1"/>
</dbReference>
<dbReference type="FunFam" id="3.30.420.10:FF:000045">
    <property type="entry name" value="3'-5' exonuclease DinG"/>
    <property type="match status" value="1"/>
</dbReference>
<accession>A0A235BQM6</accession>
<dbReference type="GO" id="GO:0005829">
    <property type="term" value="C:cytosol"/>
    <property type="evidence" value="ECO:0007669"/>
    <property type="project" value="TreeGrafter"/>
</dbReference>
<dbReference type="SUPFAM" id="SSF53098">
    <property type="entry name" value="Ribonuclease H-like"/>
    <property type="match status" value="1"/>
</dbReference>
<evidence type="ECO:0000313" key="3">
    <source>
        <dbReference type="Proteomes" id="UP000215215"/>
    </source>
</evidence>
<dbReference type="Pfam" id="PF00929">
    <property type="entry name" value="RNase_T"/>
    <property type="match status" value="1"/>
</dbReference>
<dbReference type="Gene3D" id="3.30.420.10">
    <property type="entry name" value="Ribonuclease H-like superfamily/Ribonuclease H"/>
    <property type="match status" value="1"/>
</dbReference>
<evidence type="ECO:0000259" key="1">
    <source>
        <dbReference type="SMART" id="SM00479"/>
    </source>
</evidence>
<dbReference type="InterPro" id="IPR013520">
    <property type="entry name" value="Ribonucl_H"/>
</dbReference>
<dbReference type="CDD" id="cd06127">
    <property type="entry name" value="DEDDh"/>
    <property type="match status" value="1"/>
</dbReference>
<comment type="caution">
    <text evidence="2">The sequence shown here is derived from an EMBL/GenBank/DDBJ whole genome shotgun (WGS) entry which is preliminary data.</text>
</comment>
<dbReference type="GO" id="GO:0008408">
    <property type="term" value="F:3'-5' exonuclease activity"/>
    <property type="evidence" value="ECO:0007669"/>
    <property type="project" value="TreeGrafter"/>
</dbReference>
<protein>
    <recommendedName>
        <fullName evidence="1">Exonuclease domain-containing protein</fullName>
    </recommendedName>
</protein>
<dbReference type="Proteomes" id="UP000215215">
    <property type="component" value="Unassembled WGS sequence"/>
</dbReference>
<dbReference type="GO" id="GO:0003887">
    <property type="term" value="F:DNA-directed DNA polymerase activity"/>
    <property type="evidence" value="ECO:0007669"/>
    <property type="project" value="InterPro"/>
</dbReference>
<dbReference type="NCBIfam" id="TIGR00573">
    <property type="entry name" value="dnaq"/>
    <property type="match status" value="1"/>
</dbReference>
<organism evidence="2 3">
    <name type="scientific">candidate division WOR-3 bacterium JGI_Cruoil_03_44_89</name>
    <dbReference type="NCBI Taxonomy" id="1973748"/>
    <lineage>
        <taxon>Bacteria</taxon>
        <taxon>Bacteria division WOR-3</taxon>
    </lineage>
</organism>
<dbReference type="GO" id="GO:0003677">
    <property type="term" value="F:DNA binding"/>
    <property type="evidence" value="ECO:0007669"/>
    <property type="project" value="InterPro"/>
</dbReference>
<dbReference type="InterPro" id="IPR006054">
    <property type="entry name" value="DnaQ"/>
</dbReference>
<dbReference type="GO" id="GO:0045004">
    <property type="term" value="P:DNA replication proofreading"/>
    <property type="evidence" value="ECO:0007669"/>
    <property type="project" value="TreeGrafter"/>
</dbReference>
<dbReference type="PANTHER" id="PTHR30231:SF41">
    <property type="entry name" value="DNA POLYMERASE III SUBUNIT EPSILON"/>
    <property type="match status" value="1"/>
</dbReference>
<evidence type="ECO:0000313" key="2">
    <source>
        <dbReference type="EMBL" id="OYD14638.1"/>
    </source>
</evidence>